<proteinExistence type="predicted"/>
<name>A0A8T0ES50_ARGBR</name>
<keyword evidence="3" id="KW-1185">Reference proteome</keyword>
<sequence length="302" mass="33561">MKETVDYRRLRKYEDVNGKERLIVPVTEDSNSILLYVQADELFDIFHDSHLKAGHGGHTRMEKELKTREVVDTLVSEEDLEKIEQEIEDAINAGSTFGNDKAAAVAMEVLESSDQFSDNNYAKTFCVVCEKECSSGHSCGSCGKDVHAICGISKEADEGHGGKITCKLYHNKQEIRKKRSAACVNLQGQVAKMLKISNAKFPPVKVGDNIRVRIPDVDRGLSDPKRVLAIVLKVVDGFYKLGTEHGVLGTLYSRSEFSIVPEILLPLESLDMEKSLRNIACTQSLISGQGYNRCKHAEVNKE</sequence>
<evidence type="ECO:0000313" key="2">
    <source>
        <dbReference type="EMBL" id="KAF8778670.1"/>
    </source>
</evidence>
<comment type="caution">
    <text evidence="2">The sequence shown here is derived from an EMBL/GenBank/DDBJ whole genome shotgun (WGS) entry which is preliminary data.</text>
</comment>
<dbReference type="InterPro" id="IPR057560">
    <property type="entry name" value="Znf_SCAND3"/>
</dbReference>
<accession>A0A8T0ES50</accession>
<dbReference type="Proteomes" id="UP000807504">
    <property type="component" value="Unassembled WGS sequence"/>
</dbReference>
<gene>
    <name evidence="2" type="ORF">HNY73_015371</name>
</gene>
<evidence type="ECO:0000313" key="3">
    <source>
        <dbReference type="Proteomes" id="UP000807504"/>
    </source>
</evidence>
<protein>
    <submittedName>
        <fullName evidence="2">SCAN domain-containing protein 3</fullName>
    </submittedName>
</protein>
<dbReference type="EMBL" id="JABXBU010002072">
    <property type="protein sequence ID" value="KAF8778670.1"/>
    <property type="molecule type" value="Genomic_DNA"/>
</dbReference>
<reference evidence="2" key="1">
    <citation type="journal article" date="2020" name="bioRxiv">
        <title>Chromosome-level reference genome of the European wasp spider Argiope bruennichi: a resource for studies on range expansion and evolutionary adaptation.</title>
        <authorList>
            <person name="Sheffer M.M."/>
            <person name="Hoppe A."/>
            <person name="Krehenwinkel H."/>
            <person name="Uhl G."/>
            <person name="Kuss A.W."/>
            <person name="Jensen L."/>
            <person name="Jensen C."/>
            <person name="Gillespie R.G."/>
            <person name="Hoff K.J."/>
            <person name="Prost S."/>
        </authorList>
    </citation>
    <scope>NUCLEOTIDE SEQUENCE</scope>
</reference>
<evidence type="ECO:0000259" key="1">
    <source>
        <dbReference type="Pfam" id="PF23663"/>
    </source>
</evidence>
<dbReference type="Pfam" id="PF23663">
    <property type="entry name" value="Znf_SCAND3"/>
    <property type="match status" value="1"/>
</dbReference>
<dbReference type="AlphaFoldDB" id="A0A8T0ES50"/>
<organism evidence="2 3">
    <name type="scientific">Argiope bruennichi</name>
    <name type="common">Wasp spider</name>
    <name type="synonym">Aranea bruennichi</name>
    <dbReference type="NCBI Taxonomy" id="94029"/>
    <lineage>
        <taxon>Eukaryota</taxon>
        <taxon>Metazoa</taxon>
        <taxon>Ecdysozoa</taxon>
        <taxon>Arthropoda</taxon>
        <taxon>Chelicerata</taxon>
        <taxon>Arachnida</taxon>
        <taxon>Araneae</taxon>
        <taxon>Araneomorphae</taxon>
        <taxon>Entelegynae</taxon>
        <taxon>Araneoidea</taxon>
        <taxon>Araneidae</taxon>
        <taxon>Argiope</taxon>
    </lineage>
</organism>
<reference evidence="2" key="2">
    <citation type="submission" date="2020-06" db="EMBL/GenBank/DDBJ databases">
        <authorList>
            <person name="Sheffer M."/>
        </authorList>
    </citation>
    <scope>NUCLEOTIDE SEQUENCE</scope>
</reference>
<feature type="domain" description="SCAN" evidence="1">
    <location>
        <begin position="134"/>
        <end position="181"/>
    </location>
</feature>